<comment type="caution">
    <text evidence="1">The sequence shown here is derived from an EMBL/GenBank/DDBJ whole genome shotgun (WGS) entry which is preliminary data.</text>
</comment>
<sequence length="332" mass="39285">MVNIFKTTDMFGLGPAIMDYFAFIPENEVNYNYYKLRHPGEIYNLVTTRLITDVIILSHKVTNYNEETDDIYPYFRMVLYDLFKFYDSCFEIMLCFAEKHPDRPTGFVDRWLEKKHYMIVSDFKDNFKNDVELIFLKNLYNKLKHTSSEIRFLKVNSQDEIGFGYWLEVANDHGGVEPDSPPTSIASEIRRIQYMIYKISDALLEALKVHVSLYFPDNTYLHQLRDVEDTMFFHLHETVRDFPLFFLKSEKHNIYYKSNFLKNNNGNHIEFSKELISEDLINKYFTSPVHGGFTNSGDGYTRQFAMPHMGLTNEKLNDFNLHDISKHPPKLI</sequence>
<dbReference type="Proteomes" id="UP000664034">
    <property type="component" value="Unassembled WGS sequence"/>
</dbReference>
<evidence type="ECO:0000313" key="1">
    <source>
        <dbReference type="EMBL" id="MBO0935439.1"/>
    </source>
</evidence>
<dbReference type="EMBL" id="JAFMYV010000001">
    <property type="protein sequence ID" value="MBO0935439.1"/>
    <property type="molecule type" value="Genomic_DNA"/>
</dbReference>
<protein>
    <submittedName>
        <fullName evidence="1">Uncharacterized protein</fullName>
    </submittedName>
</protein>
<evidence type="ECO:0000313" key="2">
    <source>
        <dbReference type="Proteomes" id="UP000664034"/>
    </source>
</evidence>
<accession>A0A939K1N6</accession>
<dbReference type="AlphaFoldDB" id="A0A939K1N6"/>
<organism evidence="1 2">
    <name type="scientific">Fibrella rubiginis</name>
    <dbReference type="NCBI Taxonomy" id="2817060"/>
    <lineage>
        <taxon>Bacteria</taxon>
        <taxon>Pseudomonadati</taxon>
        <taxon>Bacteroidota</taxon>
        <taxon>Cytophagia</taxon>
        <taxon>Cytophagales</taxon>
        <taxon>Spirosomataceae</taxon>
        <taxon>Fibrella</taxon>
    </lineage>
</organism>
<dbReference type="RefSeq" id="WP_207362992.1">
    <property type="nucleotide sequence ID" value="NZ_JAFMYV010000001.1"/>
</dbReference>
<gene>
    <name evidence="1" type="ORF">J2I47_02650</name>
</gene>
<keyword evidence="2" id="KW-1185">Reference proteome</keyword>
<name>A0A939K1N6_9BACT</name>
<reference evidence="1" key="1">
    <citation type="submission" date="2021-03" db="EMBL/GenBank/DDBJ databases">
        <title>Fibrella sp. HMF5335 genome sequencing and assembly.</title>
        <authorList>
            <person name="Kang H."/>
            <person name="Kim H."/>
            <person name="Bae S."/>
            <person name="Joh K."/>
        </authorList>
    </citation>
    <scope>NUCLEOTIDE SEQUENCE</scope>
    <source>
        <strain evidence="1">HMF5335</strain>
    </source>
</reference>
<proteinExistence type="predicted"/>